<dbReference type="RefSeq" id="WP_087511296.1">
    <property type="nucleotide sequence ID" value="NZ_CP032134.1"/>
</dbReference>
<dbReference type="KEGG" id="achi:CDG60_06865"/>
<dbReference type="GO" id="GO:0005829">
    <property type="term" value="C:cytosol"/>
    <property type="evidence" value="ECO:0007669"/>
    <property type="project" value="TreeGrafter"/>
</dbReference>
<dbReference type="EMBL" id="CP032134">
    <property type="protein sequence ID" value="AXY56313.1"/>
    <property type="molecule type" value="Genomic_DNA"/>
</dbReference>
<comment type="cofactor">
    <cofactor evidence="1">
        <name>pyridoxal 5'-phosphate</name>
        <dbReference type="ChEBI" id="CHEBI:597326"/>
    </cofactor>
</comment>
<dbReference type="InterPro" id="IPR043132">
    <property type="entry name" value="BCAT-like_C"/>
</dbReference>
<dbReference type="Pfam" id="PF01063">
    <property type="entry name" value="Aminotran_4"/>
    <property type="match status" value="1"/>
</dbReference>
<dbReference type="InterPro" id="IPR017824">
    <property type="entry name" value="Aminodeoxychorismate_lyase_IV"/>
</dbReference>
<evidence type="ECO:0000256" key="1">
    <source>
        <dbReference type="ARBA" id="ARBA00001933"/>
    </source>
</evidence>
<dbReference type="PANTHER" id="PTHR42743:SF2">
    <property type="entry name" value="AMINODEOXYCHORISMATE LYASE"/>
    <property type="match status" value="1"/>
</dbReference>
<proteinExistence type="inferred from homology"/>
<evidence type="ECO:0000313" key="12">
    <source>
        <dbReference type="Proteomes" id="UP000263753"/>
    </source>
</evidence>
<dbReference type="GO" id="GO:0030170">
    <property type="term" value="F:pyridoxal phosphate binding"/>
    <property type="evidence" value="ECO:0007669"/>
    <property type="project" value="InterPro"/>
</dbReference>
<keyword evidence="6 11" id="KW-0456">Lyase</keyword>
<evidence type="ECO:0000256" key="7">
    <source>
        <dbReference type="ARBA" id="ARBA00035633"/>
    </source>
</evidence>
<organism evidence="11 12">
    <name type="scientific">Acinetobacter chinensis</name>
    <dbReference type="NCBI Taxonomy" id="2004650"/>
    <lineage>
        <taxon>Bacteria</taxon>
        <taxon>Pseudomonadati</taxon>
        <taxon>Pseudomonadota</taxon>
        <taxon>Gammaproteobacteria</taxon>
        <taxon>Moraxellales</taxon>
        <taxon>Moraxellaceae</taxon>
        <taxon>Acinetobacter</taxon>
    </lineage>
</organism>
<comment type="pathway">
    <text evidence="7">Cofactor biosynthesis; tetrahydrofolate biosynthesis; 4-aminobenzoate from chorismate: step 2/2.</text>
</comment>
<dbReference type="Gene3D" id="3.20.10.10">
    <property type="entry name" value="D-amino Acid Aminotransferase, subunit A, domain 2"/>
    <property type="match status" value="1"/>
</dbReference>
<accession>A0A3B7M160</accession>
<evidence type="ECO:0000313" key="11">
    <source>
        <dbReference type="EMBL" id="AXY56313.1"/>
    </source>
</evidence>
<protein>
    <recommendedName>
        <fullName evidence="8 10">Aminodeoxychorismate lyase</fullName>
        <ecNumber evidence="8 10">4.1.3.38</ecNumber>
    </recommendedName>
</protein>
<evidence type="ECO:0000256" key="10">
    <source>
        <dbReference type="NCBIfam" id="TIGR03461"/>
    </source>
</evidence>
<evidence type="ECO:0000256" key="4">
    <source>
        <dbReference type="ARBA" id="ARBA00022898"/>
    </source>
</evidence>
<dbReference type="GO" id="GO:0008696">
    <property type="term" value="F:4-amino-4-deoxychorismate lyase activity"/>
    <property type="evidence" value="ECO:0007669"/>
    <property type="project" value="UniProtKB-UniRule"/>
</dbReference>
<sequence>MRCFRNGKEVSDIHVLDRAFHYGDGCFTTARIRNGLIEMQQRHFTRLGDSCSRLALKADLKHITQTLELLAQTQESVTGTLKILISRGQGQRGYSLPDHPADVWVYYYPAQMLEFTHDSMTTGVLKQSLGLSMPALVGLKSLNRLEQVMLKTEADLHGWQEALVTDVQGAVVEGVSSNCFMRINDTWITPELRYNGVHGVMRAEILERMQQSSIVCEQRYVDMDEIRQIQSLFFCNALHPMKIAAELNQRQLEVQPCIDLFNVLQLNQIH</sequence>
<keyword evidence="4" id="KW-0663">Pyridoxal phosphate</keyword>
<dbReference type="EC" id="4.1.3.38" evidence="8 10"/>
<evidence type="ECO:0000256" key="6">
    <source>
        <dbReference type="ARBA" id="ARBA00023239"/>
    </source>
</evidence>
<dbReference type="Gene3D" id="3.30.470.10">
    <property type="match status" value="1"/>
</dbReference>
<comment type="subunit">
    <text evidence="3">Homodimer.</text>
</comment>
<dbReference type="PANTHER" id="PTHR42743">
    <property type="entry name" value="AMINO-ACID AMINOTRANSFERASE"/>
    <property type="match status" value="1"/>
</dbReference>
<reference evidence="12" key="1">
    <citation type="submission" date="2018-09" db="EMBL/GenBank/DDBJ databases">
        <title>The complete genome of Acinetobacter sp. strain WCHAc010005.</title>
        <authorList>
            <person name="Hu Y."/>
            <person name="Long H."/>
            <person name="Feng Y."/>
            <person name="Zong Z."/>
        </authorList>
    </citation>
    <scope>NUCLEOTIDE SEQUENCE [LARGE SCALE GENOMIC DNA]</scope>
    <source>
        <strain evidence="12">WCHAc010005</strain>
    </source>
</reference>
<comment type="similarity">
    <text evidence="2">Belongs to the class-IV pyridoxal-phosphate-dependent aminotransferase family.</text>
</comment>
<dbReference type="SUPFAM" id="SSF56752">
    <property type="entry name" value="D-aminoacid aminotransferase-like PLP-dependent enzymes"/>
    <property type="match status" value="1"/>
</dbReference>
<dbReference type="GO" id="GO:0046656">
    <property type="term" value="P:folic acid biosynthetic process"/>
    <property type="evidence" value="ECO:0007669"/>
    <property type="project" value="UniProtKB-KW"/>
</dbReference>
<dbReference type="GO" id="GO:0008153">
    <property type="term" value="P:4-aminobenzoate biosynthetic process"/>
    <property type="evidence" value="ECO:0007669"/>
    <property type="project" value="UniProtKB-UniRule"/>
</dbReference>
<dbReference type="InterPro" id="IPR043131">
    <property type="entry name" value="BCAT-like_N"/>
</dbReference>
<dbReference type="Proteomes" id="UP000263753">
    <property type="component" value="Chromosome"/>
</dbReference>
<dbReference type="AlphaFoldDB" id="A0A3B7M160"/>
<comment type="catalytic activity">
    <reaction evidence="9">
        <text>4-amino-4-deoxychorismate = 4-aminobenzoate + pyruvate + H(+)</text>
        <dbReference type="Rhea" id="RHEA:16201"/>
        <dbReference type="ChEBI" id="CHEBI:15361"/>
        <dbReference type="ChEBI" id="CHEBI:15378"/>
        <dbReference type="ChEBI" id="CHEBI:17836"/>
        <dbReference type="ChEBI" id="CHEBI:58406"/>
        <dbReference type="EC" id="4.1.3.38"/>
    </reaction>
</comment>
<dbReference type="NCBIfam" id="TIGR03461">
    <property type="entry name" value="pabC_Proteo"/>
    <property type="match status" value="1"/>
</dbReference>
<dbReference type="InterPro" id="IPR036038">
    <property type="entry name" value="Aminotransferase-like"/>
</dbReference>
<evidence type="ECO:0000256" key="3">
    <source>
        <dbReference type="ARBA" id="ARBA00011738"/>
    </source>
</evidence>
<dbReference type="InterPro" id="IPR001544">
    <property type="entry name" value="Aminotrans_IV"/>
</dbReference>
<evidence type="ECO:0000256" key="5">
    <source>
        <dbReference type="ARBA" id="ARBA00022909"/>
    </source>
</evidence>
<dbReference type="InterPro" id="IPR050571">
    <property type="entry name" value="Class-IV_PLP-Dep_Aminotrnsfr"/>
</dbReference>
<keyword evidence="5" id="KW-0289">Folate biosynthesis</keyword>
<gene>
    <name evidence="11" type="primary">pabC</name>
    <name evidence="11" type="ORF">CDG60_06865</name>
</gene>
<evidence type="ECO:0000256" key="9">
    <source>
        <dbReference type="ARBA" id="ARBA00049529"/>
    </source>
</evidence>
<name>A0A3B7M160_9GAMM</name>
<evidence type="ECO:0000256" key="2">
    <source>
        <dbReference type="ARBA" id="ARBA00009320"/>
    </source>
</evidence>
<evidence type="ECO:0000256" key="8">
    <source>
        <dbReference type="ARBA" id="ARBA00035676"/>
    </source>
</evidence>